<dbReference type="RefSeq" id="WP_121937760.1">
    <property type="nucleotide sequence ID" value="NZ_REFR01000010.1"/>
</dbReference>
<feature type="signal peptide" evidence="2">
    <location>
        <begin position="1"/>
        <end position="20"/>
    </location>
</feature>
<keyword evidence="4" id="KW-1185">Reference proteome</keyword>
<feature type="transmembrane region" description="Helical" evidence="1">
    <location>
        <begin position="44"/>
        <end position="67"/>
    </location>
</feature>
<organism evidence="3 4">
    <name type="scientific">Eilatimonas milleporae</name>
    <dbReference type="NCBI Taxonomy" id="911205"/>
    <lineage>
        <taxon>Bacteria</taxon>
        <taxon>Pseudomonadati</taxon>
        <taxon>Pseudomonadota</taxon>
        <taxon>Alphaproteobacteria</taxon>
        <taxon>Kordiimonadales</taxon>
        <taxon>Kordiimonadaceae</taxon>
        <taxon>Eilatimonas</taxon>
    </lineage>
</organism>
<proteinExistence type="predicted"/>
<comment type="caution">
    <text evidence="3">The sequence shown here is derived from an EMBL/GenBank/DDBJ whole genome shotgun (WGS) entry which is preliminary data.</text>
</comment>
<accession>A0A3M0CFL7</accession>
<feature type="chain" id="PRO_5018091030" evidence="2">
    <location>
        <begin position="21"/>
        <end position="109"/>
    </location>
</feature>
<protein>
    <submittedName>
        <fullName evidence="3">Uncharacterized protein</fullName>
    </submittedName>
</protein>
<evidence type="ECO:0000313" key="3">
    <source>
        <dbReference type="EMBL" id="RMB08388.1"/>
    </source>
</evidence>
<keyword evidence="1" id="KW-0472">Membrane</keyword>
<sequence>MKLSILLYALAGMAMSLAVAIRPAMDDSRLGLVFDPGLSRADIVRILSATDAAVVAFGPVEFVAVVAPADMRAFRDRLPAGVWLSFRPEGLLPCGETGRGPAFAALLSS</sequence>
<dbReference type="Proteomes" id="UP000271227">
    <property type="component" value="Unassembled WGS sequence"/>
</dbReference>
<name>A0A3M0CFL7_9PROT</name>
<dbReference type="AlphaFoldDB" id="A0A3M0CFL7"/>
<dbReference type="EMBL" id="REFR01000010">
    <property type="protein sequence ID" value="RMB08388.1"/>
    <property type="molecule type" value="Genomic_DNA"/>
</dbReference>
<gene>
    <name evidence="3" type="ORF">BXY39_1021</name>
</gene>
<evidence type="ECO:0000256" key="1">
    <source>
        <dbReference type="SAM" id="Phobius"/>
    </source>
</evidence>
<dbReference type="InParanoid" id="A0A3M0CFL7"/>
<evidence type="ECO:0000313" key="4">
    <source>
        <dbReference type="Proteomes" id="UP000271227"/>
    </source>
</evidence>
<reference evidence="3 4" key="1">
    <citation type="submission" date="2018-10" db="EMBL/GenBank/DDBJ databases">
        <title>Genomic Encyclopedia of Archaeal and Bacterial Type Strains, Phase II (KMG-II): from individual species to whole genera.</title>
        <authorList>
            <person name="Goeker M."/>
        </authorList>
    </citation>
    <scope>NUCLEOTIDE SEQUENCE [LARGE SCALE GENOMIC DNA]</scope>
    <source>
        <strain evidence="3 4">DSM 25217</strain>
    </source>
</reference>
<keyword evidence="2" id="KW-0732">Signal</keyword>
<evidence type="ECO:0000256" key="2">
    <source>
        <dbReference type="SAM" id="SignalP"/>
    </source>
</evidence>
<keyword evidence="1" id="KW-0812">Transmembrane</keyword>
<keyword evidence="1" id="KW-1133">Transmembrane helix</keyword>